<evidence type="ECO:0000313" key="4">
    <source>
        <dbReference type="Proteomes" id="UP000289411"/>
    </source>
</evidence>
<feature type="signal peptide" evidence="2">
    <location>
        <begin position="1"/>
        <end position="23"/>
    </location>
</feature>
<dbReference type="Gene3D" id="3.40.390.10">
    <property type="entry name" value="Collagenase (Catalytic Domain)"/>
    <property type="match status" value="1"/>
</dbReference>
<protein>
    <recommendedName>
        <fullName evidence="5">DUF4157 domain-containing protein</fullName>
    </recommendedName>
</protein>
<feature type="compositionally biased region" description="Gly residues" evidence="1">
    <location>
        <begin position="71"/>
        <end position="90"/>
    </location>
</feature>
<dbReference type="InterPro" id="IPR024079">
    <property type="entry name" value="MetalloPept_cat_dom_sf"/>
</dbReference>
<gene>
    <name evidence="3" type="ORF">D3272_14425</name>
</gene>
<feature type="region of interest" description="Disordered" evidence="1">
    <location>
        <begin position="71"/>
        <end position="99"/>
    </location>
</feature>
<proteinExistence type="predicted"/>
<reference evidence="3 4" key="1">
    <citation type="submission" date="2018-09" db="EMBL/GenBank/DDBJ databases">
        <authorList>
            <person name="Grouzdev D.S."/>
            <person name="Krutkina M.S."/>
        </authorList>
    </citation>
    <scope>NUCLEOTIDE SEQUENCE [LARGE SCALE GENOMIC DNA]</scope>
    <source>
        <strain evidence="3 4">RmlP001</strain>
    </source>
</reference>
<keyword evidence="2" id="KW-0732">Signal</keyword>
<reference evidence="3 4" key="2">
    <citation type="submission" date="2019-02" db="EMBL/GenBank/DDBJ databases">
        <title>'Lichenibacterium ramalinii' gen. nov. sp. nov., 'Lichenibacterium minor' gen. nov. sp. nov.</title>
        <authorList>
            <person name="Pankratov T."/>
        </authorList>
    </citation>
    <scope>NUCLEOTIDE SEQUENCE [LARGE SCALE GENOMIC DNA]</scope>
    <source>
        <strain evidence="3 4">RmlP001</strain>
    </source>
</reference>
<accession>A0A4V1RIJ8</accession>
<organism evidence="3 4">
    <name type="scientific">Lichenibacterium ramalinae</name>
    <dbReference type="NCBI Taxonomy" id="2316527"/>
    <lineage>
        <taxon>Bacteria</taxon>
        <taxon>Pseudomonadati</taxon>
        <taxon>Pseudomonadota</taxon>
        <taxon>Alphaproteobacteria</taxon>
        <taxon>Hyphomicrobiales</taxon>
        <taxon>Lichenihabitantaceae</taxon>
        <taxon>Lichenibacterium</taxon>
    </lineage>
</organism>
<dbReference type="Proteomes" id="UP000289411">
    <property type="component" value="Unassembled WGS sequence"/>
</dbReference>
<dbReference type="SUPFAM" id="SSF55486">
    <property type="entry name" value="Metalloproteases ('zincins'), catalytic domain"/>
    <property type="match status" value="1"/>
</dbReference>
<evidence type="ECO:0000256" key="1">
    <source>
        <dbReference type="SAM" id="MobiDB-lite"/>
    </source>
</evidence>
<sequence length="291" mass="30706">MRRLTIWGTAVAMAVLGTMPAAAAEPGITPVQYGGPMMGDPMMGGPMMGGPGYGMPDGDPGPGPFMDPGPYGGSPDGGGFQGGGPYGGGPARRRASRGPMGPFRSYHGFRIDVGGAEGRIRLDGAIAAVHDQIDIVDRSGVGPAMLARFRAVPIRISVSFAGGGSHYSGGSEVTLGSLQANDTRPVLLHEYMHVLEYRTFPGGFRNATVRRFFDEARARGLYPPEAYMMSNPAEFFAVTASCFLNGTVARDPYTRDTIRTRQPDYYAYLSRLFGPRPDSAAVGTTAAVAAR</sequence>
<feature type="chain" id="PRO_5020635886" description="DUF4157 domain-containing protein" evidence="2">
    <location>
        <begin position="24"/>
        <end position="291"/>
    </location>
</feature>
<dbReference type="EMBL" id="QYBC01000011">
    <property type="protein sequence ID" value="RYB04202.1"/>
    <property type="molecule type" value="Genomic_DNA"/>
</dbReference>
<dbReference type="AlphaFoldDB" id="A0A4V1RIJ8"/>
<evidence type="ECO:0008006" key="5">
    <source>
        <dbReference type="Google" id="ProtNLM"/>
    </source>
</evidence>
<evidence type="ECO:0000256" key="2">
    <source>
        <dbReference type="SAM" id="SignalP"/>
    </source>
</evidence>
<comment type="caution">
    <text evidence="3">The sequence shown here is derived from an EMBL/GenBank/DDBJ whole genome shotgun (WGS) entry which is preliminary data.</text>
</comment>
<dbReference type="GO" id="GO:0008237">
    <property type="term" value="F:metallopeptidase activity"/>
    <property type="evidence" value="ECO:0007669"/>
    <property type="project" value="InterPro"/>
</dbReference>
<evidence type="ECO:0000313" key="3">
    <source>
        <dbReference type="EMBL" id="RYB04202.1"/>
    </source>
</evidence>
<keyword evidence="4" id="KW-1185">Reference proteome</keyword>
<name>A0A4V1RIJ8_9HYPH</name>